<comment type="caution">
    <text evidence="2">The sequence shown here is derived from an EMBL/GenBank/DDBJ whole genome shotgun (WGS) entry which is preliminary data.</text>
</comment>
<dbReference type="Gene3D" id="3.40.50.300">
    <property type="entry name" value="P-loop containing nucleotide triphosphate hydrolases"/>
    <property type="match status" value="1"/>
</dbReference>
<reference evidence="2 3" key="1">
    <citation type="submission" date="2018-08" db="EMBL/GenBank/DDBJ databases">
        <title>Aphanomyces genome sequencing and annotation.</title>
        <authorList>
            <person name="Minardi D."/>
            <person name="Oidtmann B."/>
            <person name="Van Der Giezen M."/>
            <person name="Studholme D.J."/>
        </authorList>
    </citation>
    <scope>NUCLEOTIDE SEQUENCE [LARGE SCALE GENOMIC DNA]</scope>
    <source>
        <strain evidence="2 3">NJM0002</strain>
    </source>
</reference>
<accession>A0A418AX28</accession>
<dbReference type="InterPro" id="IPR027417">
    <property type="entry name" value="P-loop_NTPase"/>
</dbReference>
<proteinExistence type="predicted"/>
<name>A0A418AX28_9STRA</name>
<dbReference type="AlphaFoldDB" id="A0A418AX28"/>
<keyword evidence="3" id="KW-1185">Reference proteome</keyword>
<sequence>MQFYEPSDGVIAVDNHNLQGYSKSSYMSQIAVVFQDGGILNGSILDNIRYGRTSDSEPETRLDLAIRTRRTKSARRPPSWRNAARSSTRSRTATTQLSASTRQST</sequence>
<evidence type="ECO:0000256" key="1">
    <source>
        <dbReference type="SAM" id="MobiDB-lite"/>
    </source>
</evidence>
<protein>
    <recommendedName>
        <fullName evidence="4">ABC transporter domain-containing protein</fullName>
    </recommendedName>
</protein>
<dbReference type="EMBL" id="QUSY01000360">
    <property type="protein sequence ID" value="RHY30066.1"/>
    <property type="molecule type" value="Genomic_DNA"/>
</dbReference>
<feature type="compositionally biased region" description="Low complexity" evidence="1">
    <location>
        <begin position="83"/>
        <end position="105"/>
    </location>
</feature>
<dbReference type="GO" id="GO:0042626">
    <property type="term" value="F:ATPase-coupled transmembrane transporter activity"/>
    <property type="evidence" value="ECO:0007669"/>
    <property type="project" value="TreeGrafter"/>
</dbReference>
<dbReference type="Proteomes" id="UP000285060">
    <property type="component" value="Unassembled WGS sequence"/>
</dbReference>
<dbReference type="PANTHER" id="PTHR24221:SF620">
    <property type="entry name" value="ABC TRANSMEMBRANE TYPE-1 DOMAIN-CONTAINING PROTEIN"/>
    <property type="match status" value="1"/>
</dbReference>
<feature type="compositionally biased region" description="Basic and acidic residues" evidence="1">
    <location>
        <begin position="52"/>
        <end position="66"/>
    </location>
</feature>
<dbReference type="SUPFAM" id="SSF52540">
    <property type="entry name" value="P-loop containing nucleoside triphosphate hydrolases"/>
    <property type="match status" value="1"/>
</dbReference>
<evidence type="ECO:0000313" key="2">
    <source>
        <dbReference type="EMBL" id="RHY30066.1"/>
    </source>
</evidence>
<evidence type="ECO:0008006" key="4">
    <source>
        <dbReference type="Google" id="ProtNLM"/>
    </source>
</evidence>
<evidence type="ECO:0000313" key="3">
    <source>
        <dbReference type="Proteomes" id="UP000285060"/>
    </source>
</evidence>
<organism evidence="2 3">
    <name type="scientific">Aphanomyces invadans</name>
    <dbReference type="NCBI Taxonomy" id="157072"/>
    <lineage>
        <taxon>Eukaryota</taxon>
        <taxon>Sar</taxon>
        <taxon>Stramenopiles</taxon>
        <taxon>Oomycota</taxon>
        <taxon>Saprolegniomycetes</taxon>
        <taxon>Saprolegniales</taxon>
        <taxon>Verrucalvaceae</taxon>
        <taxon>Aphanomyces</taxon>
    </lineage>
</organism>
<dbReference type="PANTHER" id="PTHR24221">
    <property type="entry name" value="ATP-BINDING CASSETTE SUB-FAMILY B"/>
    <property type="match status" value="1"/>
</dbReference>
<feature type="region of interest" description="Disordered" evidence="1">
    <location>
        <begin position="50"/>
        <end position="105"/>
    </location>
</feature>
<dbReference type="GO" id="GO:0016020">
    <property type="term" value="C:membrane"/>
    <property type="evidence" value="ECO:0007669"/>
    <property type="project" value="TreeGrafter"/>
</dbReference>
<gene>
    <name evidence="2" type="ORF">DYB32_005479</name>
</gene>
<dbReference type="InterPro" id="IPR039421">
    <property type="entry name" value="Type_1_exporter"/>
</dbReference>